<gene>
    <name evidence="4" type="primary">LOC105034498</name>
</gene>
<keyword evidence="1" id="KW-0238">DNA-binding</keyword>
<sequence length="269" mass="31050">MTVTVDNASSNDVACGYLRRKLSQRKSCVSDEKYLHMRCIAYIVNVMVWDGLKEVGQSVQRVRDAVRYVRQSPARLQRFRECVEKEKIESNAMLSLDVSTRWNSTYLMLNIAQKFERAFEKFADEDPFFRLEIGFDPGMPVEEDWNVVRRLVTFLELMAERMKAKFDKYWGNIDKMNKLIYITVFLDPRCKMVSLALALQGIYGEEKANDSMHLIKEATFSLFEEYEKMYAPATGQCSGSGGSGVVASNSLSHEENEFDLERMVSQQLK</sequence>
<evidence type="ECO:0000313" key="4">
    <source>
        <dbReference type="RefSeq" id="XP_010907992.1"/>
    </source>
</evidence>
<keyword evidence="3" id="KW-1185">Reference proteome</keyword>
<dbReference type="RefSeq" id="XP_010907992.1">
    <property type="nucleotide sequence ID" value="XM_010909690.1"/>
</dbReference>
<dbReference type="InterPro" id="IPR025525">
    <property type="entry name" value="hAT-like_transposase_RNase-H"/>
</dbReference>
<dbReference type="AlphaFoldDB" id="A0A6I9QG19"/>
<dbReference type="Pfam" id="PF14372">
    <property type="entry name" value="hAT-like_RNase-H"/>
    <property type="match status" value="1"/>
</dbReference>
<accession>A0A6I9QG19</accession>
<dbReference type="PANTHER" id="PTHR46481">
    <property type="entry name" value="ZINC FINGER BED DOMAIN-CONTAINING PROTEIN 4"/>
    <property type="match status" value="1"/>
</dbReference>
<protein>
    <submittedName>
        <fullName evidence="4">Zinc finger BED domain-containing protein RICESLEEPER 2-like</fullName>
    </submittedName>
</protein>
<dbReference type="OrthoDB" id="785030at2759"/>
<reference evidence="4" key="1">
    <citation type="submission" date="2025-08" db="UniProtKB">
        <authorList>
            <consortium name="RefSeq"/>
        </authorList>
    </citation>
    <scope>IDENTIFICATION</scope>
</reference>
<name>A0A6I9QG19_ELAGV</name>
<evidence type="ECO:0000256" key="1">
    <source>
        <dbReference type="ARBA" id="ARBA00023125"/>
    </source>
</evidence>
<feature type="domain" description="hAT-like transposase RNase-H fold" evidence="2">
    <location>
        <begin position="154"/>
        <end position="226"/>
    </location>
</feature>
<proteinExistence type="predicted"/>
<evidence type="ECO:0000259" key="2">
    <source>
        <dbReference type="Pfam" id="PF14372"/>
    </source>
</evidence>
<dbReference type="InParanoid" id="A0A6I9QG19"/>
<dbReference type="GO" id="GO:0003677">
    <property type="term" value="F:DNA binding"/>
    <property type="evidence" value="ECO:0007669"/>
    <property type="project" value="UniProtKB-KW"/>
</dbReference>
<evidence type="ECO:0000313" key="3">
    <source>
        <dbReference type="Proteomes" id="UP000504607"/>
    </source>
</evidence>
<dbReference type="Proteomes" id="UP000504607">
    <property type="component" value="Unplaced"/>
</dbReference>
<dbReference type="SUPFAM" id="SSF53098">
    <property type="entry name" value="Ribonuclease H-like"/>
    <property type="match status" value="1"/>
</dbReference>
<dbReference type="PANTHER" id="PTHR46481:SF7">
    <property type="entry name" value="ZINC FINGER BED DOMAIN-CONTAINING PROTEIN RICESLEEPER 2-LIKE"/>
    <property type="match status" value="1"/>
</dbReference>
<dbReference type="InterPro" id="IPR052035">
    <property type="entry name" value="ZnF_BED_domain_contain"/>
</dbReference>
<organism evidence="3 4">
    <name type="scientific">Elaeis guineensis var. tenera</name>
    <name type="common">Oil palm</name>
    <dbReference type="NCBI Taxonomy" id="51953"/>
    <lineage>
        <taxon>Eukaryota</taxon>
        <taxon>Viridiplantae</taxon>
        <taxon>Streptophyta</taxon>
        <taxon>Embryophyta</taxon>
        <taxon>Tracheophyta</taxon>
        <taxon>Spermatophyta</taxon>
        <taxon>Magnoliopsida</taxon>
        <taxon>Liliopsida</taxon>
        <taxon>Arecaceae</taxon>
        <taxon>Arecoideae</taxon>
        <taxon>Cocoseae</taxon>
        <taxon>Elaeidinae</taxon>
        <taxon>Elaeis</taxon>
    </lineage>
</organism>
<dbReference type="InterPro" id="IPR012337">
    <property type="entry name" value="RNaseH-like_sf"/>
</dbReference>